<dbReference type="OrthoDB" id="9803211at2"/>
<keyword evidence="5 11" id="KW-0436">Ligase</keyword>
<reference evidence="16" key="1">
    <citation type="submission" date="2019-06" db="EMBL/GenBank/DDBJ databases">
        <title>The complete genome of Emcibacter congregatus ZYLT.</title>
        <authorList>
            <person name="Zhao Z."/>
        </authorList>
    </citation>
    <scope>NUCLEOTIDE SEQUENCE [LARGE SCALE GENOMIC DNA]</scope>
    <source>
        <strain evidence="16">MCCC 1A06723</strain>
    </source>
</reference>
<evidence type="ECO:0000259" key="13">
    <source>
        <dbReference type="SMART" id="SM00836"/>
    </source>
</evidence>
<dbReference type="Pfam" id="PF05746">
    <property type="entry name" value="DALR_1"/>
    <property type="match status" value="1"/>
</dbReference>
<evidence type="ECO:0000256" key="11">
    <source>
        <dbReference type="HAMAP-Rule" id="MF_00123"/>
    </source>
</evidence>
<keyword evidence="7 11" id="KW-0067">ATP-binding</keyword>
<dbReference type="InterPro" id="IPR035684">
    <property type="entry name" value="ArgRS_core"/>
</dbReference>
<dbReference type="FunFam" id="3.40.50.620:FF:000062">
    <property type="entry name" value="Arginine--tRNA ligase"/>
    <property type="match status" value="1"/>
</dbReference>
<keyword evidence="8 11" id="KW-0648">Protein biosynthesis</keyword>
<dbReference type="GO" id="GO:0006420">
    <property type="term" value="P:arginyl-tRNA aminoacylation"/>
    <property type="evidence" value="ECO:0007669"/>
    <property type="project" value="UniProtKB-UniRule"/>
</dbReference>
<feature type="domain" description="DALR anticodon binding" evidence="13">
    <location>
        <begin position="452"/>
        <end position="583"/>
    </location>
</feature>
<dbReference type="SUPFAM" id="SSF47323">
    <property type="entry name" value="Anticodon-binding domain of a subclass of class I aminoacyl-tRNA synthetases"/>
    <property type="match status" value="1"/>
</dbReference>
<feature type="short sequence motif" description="'HIGH' region" evidence="11">
    <location>
        <begin position="131"/>
        <end position="141"/>
    </location>
</feature>
<dbReference type="PROSITE" id="PS00178">
    <property type="entry name" value="AA_TRNA_LIGASE_I"/>
    <property type="match status" value="1"/>
</dbReference>
<comment type="caution">
    <text evidence="15">The sequence shown here is derived from an EMBL/GenBank/DDBJ whole genome shotgun (WGS) entry which is preliminary data.</text>
</comment>
<dbReference type="InterPro" id="IPR001278">
    <property type="entry name" value="Arg-tRNA-ligase"/>
</dbReference>
<evidence type="ECO:0000256" key="9">
    <source>
        <dbReference type="ARBA" id="ARBA00023146"/>
    </source>
</evidence>
<name>A0A501PSB5_9PROT</name>
<dbReference type="InterPro" id="IPR005148">
    <property type="entry name" value="Arg-tRNA-synth_N"/>
</dbReference>
<dbReference type="PANTHER" id="PTHR11956:SF5">
    <property type="entry name" value="ARGININE--TRNA LIGASE, CYTOPLASMIC"/>
    <property type="match status" value="1"/>
</dbReference>
<dbReference type="AlphaFoldDB" id="A0A501PSB5"/>
<dbReference type="Gene3D" id="3.30.1360.70">
    <property type="entry name" value="Arginyl tRNA synthetase N-terminal domain"/>
    <property type="match status" value="1"/>
</dbReference>
<dbReference type="GO" id="GO:0005737">
    <property type="term" value="C:cytoplasm"/>
    <property type="evidence" value="ECO:0007669"/>
    <property type="project" value="UniProtKB-SubCell"/>
</dbReference>
<dbReference type="EC" id="6.1.1.19" evidence="11"/>
<dbReference type="GO" id="GO:0005524">
    <property type="term" value="F:ATP binding"/>
    <property type="evidence" value="ECO:0007669"/>
    <property type="project" value="UniProtKB-UniRule"/>
</dbReference>
<comment type="subcellular location">
    <subcellularLocation>
        <location evidence="1 11">Cytoplasm</location>
    </subcellularLocation>
</comment>
<keyword evidence="4 11" id="KW-0963">Cytoplasm</keyword>
<dbReference type="InterPro" id="IPR036695">
    <property type="entry name" value="Arg-tRNA-synth_N_sf"/>
</dbReference>
<evidence type="ECO:0000256" key="10">
    <source>
        <dbReference type="ARBA" id="ARBA00049339"/>
    </source>
</evidence>
<protein>
    <recommendedName>
        <fullName evidence="11">Arginine--tRNA ligase</fullName>
        <ecNumber evidence="11">6.1.1.19</ecNumber>
    </recommendedName>
    <alternativeName>
        <fullName evidence="11">Arginyl-tRNA synthetase</fullName>
        <shortName evidence="11">ArgRS</shortName>
    </alternativeName>
</protein>
<evidence type="ECO:0000256" key="4">
    <source>
        <dbReference type="ARBA" id="ARBA00022490"/>
    </source>
</evidence>
<dbReference type="InterPro" id="IPR008909">
    <property type="entry name" value="DALR_anticod-bd"/>
</dbReference>
<evidence type="ECO:0000256" key="3">
    <source>
        <dbReference type="ARBA" id="ARBA00011245"/>
    </source>
</evidence>
<dbReference type="NCBIfam" id="TIGR00456">
    <property type="entry name" value="argS"/>
    <property type="match status" value="1"/>
</dbReference>
<evidence type="ECO:0000256" key="5">
    <source>
        <dbReference type="ARBA" id="ARBA00022598"/>
    </source>
</evidence>
<dbReference type="FunFam" id="3.30.1360.70:FF:000003">
    <property type="entry name" value="Arginine--tRNA ligase"/>
    <property type="match status" value="1"/>
</dbReference>
<dbReference type="Gene3D" id="1.10.730.10">
    <property type="entry name" value="Isoleucyl-tRNA Synthetase, Domain 1"/>
    <property type="match status" value="1"/>
</dbReference>
<dbReference type="GO" id="GO:0004814">
    <property type="term" value="F:arginine-tRNA ligase activity"/>
    <property type="evidence" value="ECO:0007669"/>
    <property type="project" value="UniProtKB-UniRule"/>
</dbReference>
<sequence>MNIYKDLQNKIKVIVEDLSASGDLPEGLDLSHMTLESPRDPSHGDMATNVAMILTKQAKMNPRQIAELVATKLETLEEVASVSVAGPGFINLNLQPEFIRDQVGVILAAGHDYGNSDIGGQEKINVEYVSANPTGPMHVGHCRGAIFGDALARLLDFAGFDVTKEYYINDAGSQIDVLARSLYLRYKEALGHDIGEIPQGLYPGEYLIEPGKALAAEYGDEFVDQSEEEWLPVVRKFATDKMMEMIKEDLSVLGIHHDVFFSEKTLHENGGIEEAVEELRKKGLIYEGVLEPPKGKLPDDWEERPQLLFKATQFGDDIDRPLQKSDGTWTYFAADVAYHYNKVNRGFNNMIDVWGADHGGYVKRVQAAIKAITDGKGELDVRLCQLVNLLKDGQPYKMSKRAGTFVTLRDVVDEVGKDVVRFIMLTRKNDAALDFDFTKVTEQSKDNPVFYVQYAHARVHSVLRKACEMFEGLDISPEALAKADLSLLGDDAEQSLVKNMTGWPRLVESAALAHEPHRISFYLYDLASEFHALWNKGNDNPGLKFILEDNRELTLARLGMISALANIVATGLNILGVEPLTEM</sequence>
<accession>A0A501PSB5</accession>
<dbReference type="CDD" id="cd00671">
    <property type="entry name" value="ArgRS_core"/>
    <property type="match status" value="1"/>
</dbReference>
<keyword evidence="16" id="KW-1185">Reference proteome</keyword>
<dbReference type="HAMAP" id="MF_00123">
    <property type="entry name" value="Arg_tRNA_synth"/>
    <property type="match status" value="1"/>
</dbReference>
<comment type="similarity">
    <text evidence="2 11 12">Belongs to the class-I aminoacyl-tRNA synthetase family.</text>
</comment>
<evidence type="ECO:0000256" key="2">
    <source>
        <dbReference type="ARBA" id="ARBA00005594"/>
    </source>
</evidence>
<evidence type="ECO:0000313" key="16">
    <source>
        <dbReference type="Proteomes" id="UP000319148"/>
    </source>
</evidence>
<keyword evidence="6 11" id="KW-0547">Nucleotide-binding</keyword>
<dbReference type="Pfam" id="PF03485">
    <property type="entry name" value="Arg_tRNA_synt_N"/>
    <property type="match status" value="1"/>
</dbReference>
<evidence type="ECO:0000256" key="8">
    <source>
        <dbReference type="ARBA" id="ARBA00022917"/>
    </source>
</evidence>
<evidence type="ECO:0000256" key="1">
    <source>
        <dbReference type="ARBA" id="ARBA00004496"/>
    </source>
</evidence>
<dbReference type="SMART" id="SM01016">
    <property type="entry name" value="Arg_tRNA_synt_N"/>
    <property type="match status" value="1"/>
</dbReference>
<feature type="domain" description="Arginyl tRNA synthetase N-terminal" evidence="14">
    <location>
        <begin position="5"/>
        <end position="94"/>
    </location>
</feature>
<gene>
    <name evidence="11" type="primary">argS</name>
    <name evidence="15" type="ORF">FIV46_03395</name>
</gene>
<evidence type="ECO:0000256" key="12">
    <source>
        <dbReference type="RuleBase" id="RU363038"/>
    </source>
</evidence>
<dbReference type="EMBL" id="VFIY01000004">
    <property type="protein sequence ID" value="TPD63135.1"/>
    <property type="molecule type" value="Genomic_DNA"/>
</dbReference>
<dbReference type="Gene3D" id="3.40.50.620">
    <property type="entry name" value="HUPs"/>
    <property type="match status" value="1"/>
</dbReference>
<organism evidence="15 16">
    <name type="scientific">Emcibacter nanhaiensis</name>
    <dbReference type="NCBI Taxonomy" id="1505037"/>
    <lineage>
        <taxon>Bacteria</taxon>
        <taxon>Pseudomonadati</taxon>
        <taxon>Pseudomonadota</taxon>
        <taxon>Alphaproteobacteria</taxon>
        <taxon>Emcibacterales</taxon>
        <taxon>Emcibacteraceae</taxon>
        <taxon>Emcibacter</taxon>
    </lineage>
</organism>
<comment type="catalytic activity">
    <reaction evidence="10 11">
        <text>tRNA(Arg) + L-arginine + ATP = L-arginyl-tRNA(Arg) + AMP + diphosphate</text>
        <dbReference type="Rhea" id="RHEA:20301"/>
        <dbReference type="Rhea" id="RHEA-COMP:9658"/>
        <dbReference type="Rhea" id="RHEA-COMP:9673"/>
        <dbReference type="ChEBI" id="CHEBI:30616"/>
        <dbReference type="ChEBI" id="CHEBI:32682"/>
        <dbReference type="ChEBI" id="CHEBI:33019"/>
        <dbReference type="ChEBI" id="CHEBI:78442"/>
        <dbReference type="ChEBI" id="CHEBI:78513"/>
        <dbReference type="ChEBI" id="CHEBI:456215"/>
        <dbReference type="EC" id="6.1.1.19"/>
    </reaction>
</comment>
<dbReference type="SUPFAM" id="SSF55190">
    <property type="entry name" value="Arginyl-tRNA synthetase (ArgRS), N-terminal 'additional' domain"/>
    <property type="match status" value="1"/>
</dbReference>
<evidence type="ECO:0000259" key="14">
    <source>
        <dbReference type="SMART" id="SM01016"/>
    </source>
</evidence>
<dbReference type="RefSeq" id="WP_139938384.1">
    <property type="nucleotide sequence ID" value="NZ_JBHSYP010000022.1"/>
</dbReference>
<evidence type="ECO:0000256" key="7">
    <source>
        <dbReference type="ARBA" id="ARBA00022840"/>
    </source>
</evidence>
<dbReference type="SMART" id="SM00836">
    <property type="entry name" value="DALR_1"/>
    <property type="match status" value="1"/>
</dbReference>
<dbReference type="InterPro" id="IPR001412">
    <property type="entry name" value="aa-tRNA-synth_I_CS"/>
</dbReference>
<dbReference type="InterPro" id="IPR014729">
    <property type="entry name" value="Rossmann-like_a/b/a_fold"/>
</dbReference>
<proteinExistence type="inferred from homology"/>
<dbReference type="Proteomes" id="UP000319148">
    <property type="component" value="Unassembled WGS sequence"/>
</dbReference>
<evidence type="ECO:0000256" key="6">
    <source>
        <dbReference type="ARBA" id="ARBA00022741"/>
    </source>
</evidence>
<dbReference type="PRINTS" id="PR01038">
    <property type="entry name" value="TRNASYNTHARG"/>
</dbReference>
<dbReference type="InterPro" id="IPR009080">
    <property type="entry name" value="tRNAsynth_Ia_anticodon-bd"/>
</dbReference>
<dbReference type="Pfam" id="PF00750">
    <property type="entry name" value="tRNA-synt_1d"/>
    <property type="match status" value="1"/>
</dbReference>
<comment type="subunit">
    <text evidence="3 11">Monomer.</text>
</comment>
<dbReference type="PANTHER" id="PTHR11956">
    <property type="entry name" value="ARGINYL-TRNA SYNTHETASE"/>
    <property type="match status" value="1"/>
</dbReference>
<dbReference type="SUPFAM" id="SSF52374">
    <property type="entry name" value="Nucleotidylyl transferase"/>
    <property type="match status" value="1"/>
</dbReference>
<evidence type="ECO:0000313" key="15">
    <source>
        <dbReference type="EMBL" id="TPD63135.1"/>
    </source>
</evidence>
<keyword evidence="9 11" id="KW-0030">Aminoacyl-tRNA synthetase</keyword>